<dbReference type="Proteomes" id="UP000275078">
    <property type="component" value="Unassembled WGS sequence"/>
</dbReference>
<name>A0A3N4HSY6_ASCIM</name>
<accession>A0A3N4HSY6</accession>
<keyword evidence="3" id="KW-1185">Reference proteome</keyword>
<dbReference type="AlphaFoldDB" id="A0A3N4HSY6"/>
<sequence>MRLTLPRRPQALPLLHRFQAPPPHYSPGFHPVPSHTLNPREAEAAHPRTTPAQTHPGLPSTSSTTPPGHPHAAPVKLSLNLSTRDERYRIDDAGDKEGYQPIMPRFAQ</sequence>
<organism evidence="2 3">
    <name type="scientific">Ascobolus immersus RN42</name>
    <dbReference type="NCBI Taxonomy" id="1160509"/>
    <lineage>
        <taxon>Eukaryota</taxon>
        <taxon>Fungi</taxon>
        <taxon>Dikarya</taxon>
        <taxon>Ascomycota</taxon>
        <taxon>Pezizomycotina</taxon>
        <taxon>Pezizomycetes</taxon>
        <taxon>Pezizales</taxon>
        <taxon>Ascobolaceae</taxon>
        <taxon>Ascobolus</taxon>
    </lineage>
</organism>
<proteinExistence type="predicted"/>
<evidence type="ECO:0000313" key="2">
    <source>
        <dbReference type="EMBL" id="RPA76407.1"/>
    </source>
</evidence>
<gene>
    <name evidence="2" type="ORF">BJ508DRAFT_331180</name>
</gene>
<feature type="region of interest" description="Disordered" evidence="1">
    <location>
        <begin position="1"/>
        <end position="83"/>
    </location>
</feature>
<reference evidence="2 3" key="1">
    <citation type="journal article" date="2018" name="Nat. Ecol. Evol.">
        <title>Pezizomycetes genomes reveal the molecular basis of ectomycorrhizal truffle lifestyle.</title>
        <authorList>
            <person name="Murat C."/>
            <person name="Payen T."/>
            <person name="Noel B."/>
            <person name="Kuo A."/>
            <person name="Morin E."/>
            <person name="Chen J."/>
            <person name="Kohler A."/>
            <person name="Krizsan K."/>
            <person name="Balestrini R."/>
            <person name="Da Silva C."/>
            <person name="Montanini B."/>
            <person name="Hainaut M."/>
            <person name="Levati E."/>
            <person name="Barry K.W."/>
            <person name="Belfiori B."/>
            <person name="Cichocki N."/>
            <person name="Clum A."/>
            <person name="Dockter R.B."/>
            <person name="Fauchery L."/>
            <person name="Guy J."/>
            <person name="Iotti M."/>
            <person name="Le Tacon F."/>
            <person name="Lindquist E.A."/>
            <person name="Lipzen A."/>
            <person name="Malagnac F."/>
            <person name="Mello A."/>
            <person name="Molinier V."/>
            <person name="Miyauchi S."/>
            <person name="Poulain J."/>
            <person name="Riccioni C."/>
            <person name="Rubini A."/>
            <person name="Sitrit Y."/>
            <person name="Splivallo R."/>
            <person name="Traeger S."/>
            <person name="Wang M."/>
            <person name="Zifcakova L."/>
            <person name="Wipf D."/>
            <person name="Zambonelli A."/>
            <person name="Paolocci F."/>
            <person name="Nowrousian M."/>
            <person name="Ottonello S."/>
            <person name="Baldrian P."/>
            <person name="Spatafora J.W."/>
            <person name="Henrissat B."/>
            <person name="Nagy L.G."/>
            <person name="Aury J.M."/>
            <person name="Wincker P."/>
            <person name="Grigoriev I.V."/>
            <person name="Bonfante P."/>
            <person name="Martin F.M."/>
        </authorList>
    </citation>
    <scope>NUCLEOTIDE SEQUENCE [LARGE SCALE GENOMIC DNA]</scope>
    <source>
        <strain evidence="2 3">RN42</strain>
    </source>
</reference>
<evidence type="ECO:0000313" key="3">
    <source>
        <dbReference type="Proteomes" id="UP000275078"/>
    </source>
</evidence>
<protein>
    <submittedName>
        <fullName evidence="2">Uncharacterized protein</fullName>
    </submittedName>
</protein>
<evidence type="ECO:0000256" key="1">
    <source>
        <dbReference type="SAM" id="MobiDB-lite"/>
    </source>
</evidence>
<feature type="compositionally biased region" description="Low complexity" evidence="1">
    <location>
        <begin position="54"/>
        <end position="66"/>
    </location>
</feature>
<dbReference type="EMBL" id="ML119745">
    <property type="protein sequence ID" value="RPA76407.1"/>
    <property type="molecule type" value="Genomic_DNA"/>
</dbReference>